<evidence type="ECO:0000259" key="6">
    <source>
        <dbReference type="Pfam" id="PF25989"/>
    </source>
</evidence>
<dbReference type="Pfam" id="PF25990">
    <property type="entry name" value="Beta-barrel_YknX"/>
    <property type="match status" value="1"/>
</dbReference>
<dbReference type="Pfam" id="PF25989">
    <property type="entry name" value="YknX_C"/>
    <property type="match status" value="1"/>
</dbReference>
<dbReference type="PANTHER" id="PTHR32347">
    <property type="entry name" value="EFFLUX SYSTEM COMPONENT YKNX-RELATED"/>
    <property type="match status" value="1"/>
</dbReference>
<evidence type="ECO:0000313" key="9">
    <source>
        <dbReference type="Proteomes" id="UP000001877"/>
    </source>
</evidence>
<dbReference type="Gene3D" id="2.40.420.20">
    <property type="match status" value="1"/>
</dbReference>
<evidence type="ECO:0000256" key="3">
    <source>
        <dbReference type="ARBA" id="ARBA00023054"/>
    </source>
</evidence>
<dbReference type="InterPro" id="IPR058636">
    <property type="entry name" value="Beta-barrel_YknX"/>
</dbReference>
<dbReference type="GO" id="GO:0016020">
    <property type="term" value="C:membrane"/>
    <property type="evidence" value="ECO:0007669"/>
    <property type="project" value="InterPro"/>
</dbReference>
<gene>
    <name evidence="8" type="ordered locus">BBR47_57950</name>
</gene>
<keyword evidence="3 4" id="KW-0175">Coiled coil</keyword>
<dbReference type="eggNOG" id="COG0845">
    <property type="taxonomic scope" value="Bacteria"/>
</dbReference>
<dbReference type="Gene3D" id="2.40.30.170">
    <property type="match status" value="1"/>
</dbReference>
<dbReference type="NCBIfam" id="TIGR01730">
    <property type="entry name" value="RND_mfp"/>
    <property type="match status" value="1"/>
</dbReference>
<feature type="domain" description="YknX-like beta-barrel" evidence="7">
    <location>
        <begin position="259"/>
        <end position="337"/>
    </location>
</feature>
<evidence type="ECO:0000256" key="1">
    <source>
        <dbReference type="ARBA" id="ARBA00004196"/>
    </source>
</evidence>
<evidence type="ECO:0000259" key="7">
    <source>
        <dbReference type="Pfam" id="PF25990"/>
    </source>
</evidence>
<dbReference type="InterPro" id="IPR006143">
    <property type="entry name" value="RND_pump_MFP"/>
</dbReference>
<feature type="domain" description="YbhG-like alpha-helical hairpin" evidence="5">
    <location>
        <begin position="93"/>
        <end position="216"/>
    </location>
</feature>
<evidence type="ECO:0000259" key="5">
    <source>
        <dbReference type="Pfam" id="PF25881"/>
    </source>
</evidence>
<dbReference type="GO" id="GO:0030313">
    <property type="term" value="C:cell envelope"/>
    <property type="evidence" value="ECO:0007669"/>
    <property type="project" value="UniProtKB-SubCell"/>
</dbReference>
<keyword evidence="9" id="KW-1185">Reference proteome</keyword>
<dbReference type="InterPro" id="IPR059052">
    <property type="entry name" value="HH_YbhG-like"/>
</dbReference>
<dbReference type="InterPro" id="IPR050465">
    <property type="entry name" value="UPF0194_transport"/>
</dbReference>
<dbReference type="RefSeq" id="WP_015893957.1">
    <property type="nucleotide sequence ID" value="NC_012491.1"/>
</dbReference>
<comment type="subcellular location">
    <subcellularLocation>
        <location evidence="1">Cell envelope</location>
    </subcellularLocation>
</comment>
<dbReference type="HOGENOM" id="CLU_018816_14_4_9"/>
<protein>
    <submittedName>
        <fullName evidence="8">Uncharacterized protein</fullName>
    </submittedName>
</protein>
<evidence type="ECO:0000256" key="2">
    <source>
        <dbReference type="ARBA" id="ARBA00009477"/>
    </source>
</evidence>
<sequence>MKKRLWIWLGVGVGVLVAGFGGYAASSGEKKNGTPVMLSTVVTADLESTILTSGLVKVRNEHTLFANYAGELRNFSIKEGDKVTKGQVIGNIDMSDVSNEIMDIEAQITIQEANIARLSKGVEPEEVTKMQEQLAQHEREYQTALKDYQRTQSLFTAGVSTQQAVEEAKQKLQTAESRVRVAKQDLLLKQKGPDKAEIRSYEAQIQKLNLEKAKYEKQRVQSSIVSPIEGTVLSMKVKQGKYLSKGEEILTVGDTNDVMVEAAVGESDLRKIKIGQDAVVSGISLGGEQLQGKVLRISPMAVTSKEPGGESTGVPVAVHINETREYLKPGFHVDVNIVLQKAANVMQVPIEAVVTDQDGSSFVWVAENGKAKKKKVTTGIESELFIQIESGLDGSEELVANPPETLQENEVIFQASPEEFAG</sequence>
<proteinExistence type="inferred from homology"/>
<accession>C0Z9R8</accession>
<dbReference type="Gene3D" id="2.40.50.100">
    <property type="match status" value="1"/>
</dbReference>
<dbReference type="STRING" id="358681.BBR47_57950"/>
<dbReference type="EMBL" id="AP008955">
    <property type="protein sequence ID" value="BAH46772.1"/>
    <property type="molecule type" value="Genomic_DNA"/>
</dbReference>
<dbReference type="AlphaFoldDB" id="C0Z9R8"/>
<dbReference type="Proteomes" id="UP000001877">
    <property type="component" value="Chromosome"/>
</dbReference>
<name>C0Z9R8_BREBN</name>
<dbReference type="Pfam" id="PF25881">
    <property type="entry name" value="HH_YBHG"/>
    <property type="match status" value="1"/>
</dbReference>
<dbReference type="InterPro" id="IPR058637">
    <property type="entry name" value="YknX-like_C"/>
</dbReference>
<organism evidence="8 9">
    <name type="scientific">Brevibacillus brevis (strain 47 / JCM 6285 / NBRC 100599)</name>
    <dbReference type="NCBI Taxonomy" id="358681"/>
    <lineage>
        <taxon>Bacteria</taxon>
        <taxon>Bacillati</taxon>
        <taxon>Bacillota</taxon>
        <taxon>Bacilli</taxon>
        <taxon>Bacillales</taxon>
        <taxon>Paenibacillaceae</taxon>
        <taxon>Brevibacillus</taxon>
    </lineage>
</organism>
<reference evidence="8 9" key="1">
    <citation type="submission" date="2005-03" db="EMBL/GenBank/DDBJ databases">
        <title>Brevibacillus brevis strain 47, complete genome.</title>
        <authorList>
            <person name="Hosoyama A."/>
            <person name="Yamada R."/>
            <person name="Hongo Y."/>
            <person name="Terui Y."/>
            <person name="Ankai A."/>
            <person name="Masuyama W."/>
            <person name="Sekiguchi M."/>
            <person name="Takeda T."/>
            <person name="Asano K."/>
            <person name="Ohji S."/>
            <person name="Ichikawa N."/>
            <person name="Narita S."/>
            <person name="Aoki N."/>
            <person name="Miura H."/>
            <person name="Matsushita S."/>
            <person name="Sekigawa T."/>
            <person name="Yamagata H."/>
            <person name="Yoshikawa H."/>
            <person name="Udaka S."/>
            <person name="Tanikawa S."/>
            <person name="Fujita N."/>
        </authorList>
    </citation>
    <scope>NUCLEOTIDE SEQUENCE [LARGE SCALE GENOMIC DNA]</scope>
    <source>
        <strain evidence="9">47 / JCM 6285 / NBRC 100599</strain>
    </source>
</reference>
<comment type="similarity">
    <text evidence="2">Belongs to the membrane fusion protein (MFP) (TC 8.A.1) family.</text>
</comment>
<dbReference type="GO" id="GO:0022857">
    <property type="term" value="F:transmembrane transporter activity"/>
    <property type="evidence" value="ECO:0007669"/>
    <property type="project" value="InterPro"/>
</dbReference>
<feature type="domain" description="YknX-like C-terminal permuted SH3-like" evidence="6">
    <location>
        <begin position="345"/>
        <end position="408"/>
    </location>
</feature>
<evidence type="ECO:0000256" key="4">
    <source>
        <dbReference type="SAM" id="Coils"/>
    </source>
</evidence>
<feature type="coiled-coil region" evidence="4">
    <location>
        <begin position="127"/>
        <end position="218"/>
    </location>
</feature>
<evidence type="ECO:0000313" key="8">
    <source>
        <dbReference type="EMBL" id="BAH46772.1"/>
    </source>
</evidence>
<dbReference type="PANTHER" id="PTHR32347:SF14">
    <property type="entry name" value="EFFLUX SYSTEM COMPONENT YKNX-RELATED"/>
    <property type="match status" value="1"/>
</dbReference>
<dbReference type="KEGG" id="bbe:BBR47_57950"/>